<dbReference type="InterPro" id="IPR051401">
    <property type="entry name" value="GtrA_CellWall_Glycosyl"/>
</dbReference>
<evidence type="ECO:0000256" key="1">
    <source>
        <dbReference type="ARBA" id="ARBA00004141"/>
    </source>
</evidence>
<dbReference type="Pfam" id="PF04138">
    <property type="entry name" value="GtrA_DPMS_TM"/>
    <property type="match status" value="1"/>
</dbReference>
<sequence>MSLRRHAGGYLLVGGIQWLLDWGVMVLLSHLWLSVAHANIAGRISGALLGYWLNGRYTFADGDTEIGRVQFARFLAMWIGTTFVSTWAVTRVDDYFGIAWAWLAKPVVEIALGVAGFVLSRHWIYKRKPPAGA</sequence>
<evidence type="ECO:0000256" key="6">
    <source>
        <dbReference type="SAM" id="Phobius"/>
    </source>
</evidence>
<dbReference type="PANTHER" id="PTHR38459">
    <property type="entry name" value="PROPHAGE BACTOPRENOL-LINKED GLUCOSE TRANSLOCASE HOMOLOG"/>
    <property type="match status" value="1"/>
</dbReference>
<keyword evidence="9" id="KW-1185">Reference proteome</keyword>
<evidence type="ECO:0000259" key="7">
    <source>
        <dbReference type="Pfam" id="PF04138"/>
    </source>
</evidence>
<dbReference type="OrthoDB" id="5966606at2"/>
<keyword evidence="5 6" id="KW-0472">Membrane</keyword>
<evidence type="ECO:0000313" key="9">
    <source>
        <dbReference type="Proteomes" id="UP000275012"/>
    </source>
</evidence>
<evidence type="ECO:0000256" key="4">
    <source>
        <dbReference type="ARBA" id="ARBA00022989"/>
    </source>
</evidence>
<dbReference type="EMBL" id="RFLY01000009">
    <property type="protein sequence ID" value="RMH92840.1"/>
    <property type="molecule type" value="Genomic_DNA"/>
</dbReference>
<comment type="caution">
    <text evidence="8">The sequence shown here is derived from an EMBL/GenBank/DDBJ whole genome shotgun (WGS) entry which is preliminary data.</text>
</comment>
<gene>
    <name evidence="8" type="ORF">EBB59_07710</name>
</gene>
<protein>
    <submittedName>
        <fullName evidence="8">GtrA family protein</fullName>
    </submittedName>
</protein>
<proteinExistence type="inferred from homology"/>
<feature type="domain" description="GtrA/DPMS transmembrane" evidence="7">
    <location>
        <begin position="10"/>
        <end position="124"/>
    </location>
</feature>
<feature type="transmembrane region" description="Helical" evidence="6">
    <location>
        <begin position="95"/>
        <end position="119"/>
    </location>
</feature>
<evidence type="ECO:0000313" key="8">
    <source>
        <dbReference type="EMBL" id="RMH92840.1"/>
    </source>
</evidence>
<comment type="subcellular location">
    <subcellularLocation>
        <location evidence="1">Membrane</location>
        <topology evidence="1">Multi-pass membrane protein</topology>
    </subcellularLocation>
</comment>
<dbReference type="GO" id="GO:0000271">
    <property type="term" value="P:polysaccharide biosynthetic process"/>
    <property type="evidence" value="ECO:0007669"/>
    <property type="project" value="InterPro"/>
</dbReference>
<evidence type="ECO:0000256" key="2">
    <source>
        <dbReference type="ARBA" id="ARBA00009399"/>
    </source>
</evidence>
<reference evidence="8 9" key="1">
    <citation type="submission" date="2018-10" db="EMBL/GenBank/DDBJ databases">
        <title>Proposal of Lysobacter pythonis sp. nov. isolated from royal pythons (Python regius).</title>
        <authorList>
            <person name="Hans-Juergen B."/>
            <person name="Huptas C."/>
            <person name="Sandra B."/>
            <person name="Igor L."/>
            <person name="Joachim S."/>
            <person name="Siegfried S."/>
            <person name="Mareike W."/>
            <person name="Peter K."/>
        </authorList>
    </citation>
    <scope>NUCLEOTIDE SEQUENCE [LARGE SCALE GENOMIC DNA]</scope>
    <source>
        <strain evidence="8 9">4284/11</strain>
    </source>
</reference>
<dbReference type="GO" id="GO:0005886">
    <property type="term" value="C:plasma membrane"/>
    <property type="evidence" value="ECO:0007669"/>
    <property type="project" value="TreeGrafter"/>
</dbReference>
<dbReference type="Proteomes" id="UP000275012">
    <property type="component" value="Unassembled WGS sequence"/>
</dbReference>
<dbReference type="InterPro" id="IPR007267">
    <property type="entry name" value="GtrA_DPMS_TM"/>
</dbReference>
<accession>A0A3M2HYV7</accession>
<feature type="transmembrane region" description="Helical" evidence="6">
    <location>
        <begin position="71"/>
        <end position="89"/>
    </location>
</feature>
<evidence type="ECO:0000256" key="3">
    <source>
        <dbReference type="ARBA" id="ARBA00022692"/>
    </source>
</evidence>
<dbReference type="PANTHER" id="PTHR38459:SF1">
    <property type="entry name" value="PROPHAGE BACTOPRENOL-LINKED GLUCOSE TRANSLOCASE HOMOLOG"/>
    <property type="match status" value="1"/>
</dbReference>
<feature type="transmembrane region" description="Helical" evidence="6">
    <location>
        <begin position="40"/>
        <end position="59"/>
    </location>
</feature>
<organism evidence="8 9">
    <name type="scientific">Solilutibacter pythonis</name>
    <dbReference type="NCBI Taxonomy" id="2483112"/>
    <lineage>
        <taxon>Bacteria</taxon>
        <taxon>Pseudomonadati</taxon>
        <taxon>Pseudomonadota</taxon>
        <taxon>Gammaproteobacteria</taxon>
        <taxon>Lysobacterales</taxon>
        <taxon>Lysobacteraceae</taxon>
        <taxon>Solilutibacter</taxon>
    </lineage>
</organism>
<dbReference type="RefSeq" id="WP_122101574.1">
    <property type="nucleotide sequence ID" value="NZ_RFLY01000009.1"/>
</dbReference>
<name>A0A3M2HYV7_9GAMM</name>
<feature type="transmembrane region" description="Helical" evidence="6">
    <location>
        <begin position="7"/>
        <end position="28"/>
    </location>
</feature>
<comment type="similarity">
    <text evidence="2">Belongs to the GtrA family.</text>
</comment>
<dbReference type="AlphaFoldDB" id="A0A3M2HYV7"/>
<keyword evidence="4 6" id="KW-1133">Transmembrane helix</keyword>
<keyword evidence="3 6" id="KW-0812">Transmembrane</keyword>
<evidence type="ECO:0000256" key="5">
    <source>
        <dbReference type="ARBA" id="ARBA00023136"/>
    </source>
</evidence>